<gene>
    <name evidence="3" type="ORF">AQJ67_27220</name>
</gene>
<protein>
    <submittedName>
        <fullName evidence="3">Uncharacterized protein</fullName>
    </submittedName>
</protein>
<proteinExistence type="predicted"/>
<evidence type="ECO:0000313" key="4">
    <source>
        <dbReference type="Proteomes" id="UP000053429"/>
    </source>
</evidence>
<reference evidence="3 4" key="1">
    <citation type="submission" date="2015-10" db="EMBL/GenBank/DDBJ databases">
        <title>Draft genome sequence of Streptomyces caeruleatus NRRL B-24802, type strain for the species Streptomyces caeruleatus.</title>
        <authorList>
            <person name="Ruckert C."/>
            <person name="Winkler A."/>
            <person name="Kalinowski J."/>
            <person name="Kampfer P."/>
            <person name="Glaeser S."/>
        </authorList>
    </citation>
    <scope>NUCLEOTIDE SEQUENCE [LARGE SCALE GENOMIC DNA]</scope>
    <source>
        <strain evidence="3 4">NRRL B-24802</strain>
    </source>
</reference>
<keyword evidence="2" id="KW-0472">Membrane</keyword>
<feature type="coiled-coil region" evidence="1">
    <location>
        <begin position="64"/>
        <end position="91"/>
    </location>
</feature>
<keyword evidence="1" id="KW-0175">Coiled coil</keyword>
<dbReference type="Proteomes" id="UP000053429">
    <property type="component" value="Unassembled WGS sequence"/>
</dbReference>
<keyword evidence="2" id="KW-0812">Transmembrane</keyword>
<evidence type="ECO:0000256" key="1">
    <source>
        <dbReference type="SAM" id="Coils"/>
    </source>
</evidence>
<organism evidence="3 4">
    <name type="scientific">Streptomyces caeruleatus</name>
    <dbReference type="NCBI Taxonomy" id="661399"/>
    <lineage>
        <taxon>Bacteria</taxon>
        <taxon>Bacillati</taxon>
        <taxon>Actinomycetota</taxon>
        <taxon>Actinomycetes</taxon>
        <taxon>Kitasatosporales</taxon>
        <taxon>Streptomycetaceae</taxon>
        <taxon>Streptomyces</taxon>
    </lineage>
</organism>
<dbReference type="AlphaFoldDB" id="A0A101TTZ5"/>
<sequence>MAGSRTAPESGSLLERWDQRGLAIACVVAVGGSAAAALFGLSAAWQMPFLFTALYAVLRALVPLTESRRELAGLRTEVESLRRDFDQVNSSRIEHYPDATAFYQAEIDYLRNRRPSHMDAWYMRLETPDDFSASTPAFSEYFRAVLDWADNGGSVRRLFCLGSPRGYAGWTAQHREDTHHLRSYSIREVTWPIKADLMSMAIMDTSAVFLAFTVGDRVQGMRIEDSEAAAYFKSYFDRHWENAREVPRAPAR</sequence>
<name>A0A101TTZ5_9ACTN</name>
<dbReference type="EMBL" id="LMWY01000036">
    <property type="protein sequence ID" value="KUN98437.1"/>
    <property type="molecule type" value="Genomic_DNA"/>
</dbReference>
<comment type="caution">
    <text evidence="3">The sequence shown here is derived from an EMBL/GenBank/DDBJ whole genome shotgun (WGS) entry which is preliminary data.</text>
</comment>
<keyword evidence="4" id="KW-1185">Reference proteome</keyword>
<evidence type="ECO:0000256" key="2">
    <source>
        <dbReference type="SAM" id="Phobius"/>
    </source>
</evidence>
<evidence type="ECO:0000313" key="3">
    <source>
        <dbReference type="EMBL" id="KUN98437.1"/>
    </source>
</evidence>
<accession>A0A101TTZ5</accession>
<keyword evidence="2" id="KW-1133">Transmembrane helix</keyword>
<feature type="transmembrane region" description="Helical" evidence="2">
    <location>
        <begin position="21"/>
        <end position="41"/>
    </location>
</feature>